<dbReference type="EMBL" id="VSRR010069727">
    <property type="protein sequence ID" value="MPC85833.1"/>
    <property type="molecule type" value="Genomic_DNA"/>
</dbReference>
<evidence type="ECO:0000313" key="3">
    <source>
        <dbReference type="Proteomes" id="UP000324222"/>
    </source>
</evidence>
<sequence length="85" mass="9213">MTYAPRPRASPRSVASDTLPAPASKKQGRLRQNTLIATREGRPAATTPAAHAAQHASRRRFAGHGVAVLEWDALVATWWCLRAAE</sequence>
<dbReference type="Proteomes" id="UP000324222">
    <property type="component" value="Unassembled WGS sequence"/>
</dbReference>
<protein>
    <submittedName>
        <fullName evidence="2">Uncharacterized protein</fullName>
    </submittedName>
</protein>
<keyword evidence="3" id="KW-1185">Reference proteome</keyword>
<evidence type="ECO:0000256" key="1">
    <source>
        <dbReference type="SAM" id="MobiDB-lite"/>
    </source>
</evidence>
<accession>A0A5B7ITX5</accession>
<gene>
    <name evidence="2" type="ORF">E2C01_080631</name>
</gene>
<reference evidence="2 3" key="1">
    <citation type="submission" date="2019-05" db="EMBL/GenBank/DDBJ databases">
        <title>Another draft genome of Portunus trituberculatus and its Hox gene families provides insights of decapod evolution.</title>
        <authorList>
            <person name="Jeong J.-H."/>
            <person name="Song I."/>
            <person name="Kim S."/>
            <person name="Choi T."/>
            <person name="Kim D."/>
            <person name="Ryu S."/>
            <person name="Kim W."/>
        </authorList>
    </citation>
    <scope>NUCLEOTIDE SEQUENCE [LARGE SCALE GENOMIC DNA]</scope>
    <source>
        <tissue evidence="2">Muscle</tissue>
    </source>
</reference>
<name>A0A5B7ITX5_PORTR</name>
<feature type="region of interest" description="Disordered" evidence="1">
    <location>
        <begin position="1"/>
        <end position="32"/>
    </location>
</feature>
<comment type="caution">
    <text evidence="2">The sequence shown here is derived from an EMBL/GenBank/DDBJ whole genome shotgun (WGS) entry which is preliminary data.</text>
</comment>
<proteinExistence type="predicted"/>
<dbReference type="AlphaFoldDB" id="A0A5B7ITX5"/>
<evidence type="ECO:0000313" key="2">
    <source>
        <dbReference type="EMBL" id="MPC85833.1"/>
    </source>
</evidence>
<organism evidence="2 3">
    <name type="scientific">Portunus trituberculatus</name>
    <name type="common">Swimming crab</name>
    <name type="synonym">Neptunus trituberculatus</name>
    <dbReference type="NCBI Taxonomy" id="210409"/>
    <lineage>
        <taxon>Eukaryota</taxon>
        <taxon>Metazoa</taxon>
        <taxon>Ecdysozoa</taxon>
        <taxon>Arthropoda</taxon>
        <taxon>Crustacea</taxon>
        <taxon>Multicrustacea</taxon>
        <taxon>Malacostraca</taxon>
        <taxon>Eumalacostraca</taxon>
        <taxon>Eucarida</taxon>
        <taxon>Decapoda</taxon>
        <taxon>Pleocyemata</taxon>
        <taxon>Brachyura</taxon>
        <taxon>Eubrachyura</taxon>
        <taxon>Portunoidea</taxon>
        <taxon>Portunidae</taxon>
        <taxon>Portuninae</taxon>
        <taxon>Portunus</taxon>
    </lineage>
</organism>